<comment type="caution">
    <text evidence="2">The sequence shown here is derived from an EMBL/GenBank/DDBJ whole genome shotgun (WGS) entry which is preliminary data.</text>
</comment>
<accession>A0A8K0W4M9</accession>
<dbReference type="EMBL" id="JAGMVJ010000001">
    <property type="protein sequence ID" value="KAH7095512.1"/>
    <property type="molecule type" value="Genomic_DNA"/>
</dbReference>
<protein>
    <submittedName>
        <fullName evidence="2">Uncharacterized protein</fullName>
    </submittedName>
</protein>
<organism evidence="2 3">
    <name type="scientific">Paraphoma chrysanthemicola</name>
    <dbReference type="NCBI Taxonomy" id="798071"/>
    <lineage>
        <taxon>Eukaryota</taxon>
        <taxon>Fungi</taxon>
        <taxon>Dikarya</taxon>
        <taxon>Ascomycota</taxon>
        <taxon>Pezizomycotina</taxon>
        <taxon>Dothideomycetes</taxon>
        <taxon>Pleosporomycetidae</taxon>
        <taxon>Pleosporales</taxon>
        <taxon>Pleosporineae</taxon>
        <taxon>Phaeosphaeriaceae</taxon>
        <taxon>Paraphoma</taxon>
    </lineage>
</organism>
<keyword evidence="3" id="KW-1185">Reference proteome</keyword>
<gene>
    <name evidence="2" type="ORF">FB567DRAFT_31659</name>
</gene>
<evidence type="ECO:0000256" key="1">
    <source>
        <dbReference type="SAM" id="MobiDB-lite"/>
    </source>
</evidence>
<name>A0A8K0W4M9_9PLEO</name>
<dbReference type="AlphaFoldDB" id="A0A8K0W4M9"/>
<evidence type="ECO:0000313" key="2">
    <source>
        <dbReference type="EMBL" id="KAH7095512.1"/>
    </source>
</evidence>
<evidence type="ECO:0000313" key="3">
    <source>
        <dbReference type="Proteomes" id="UP000813461"/>
    </source>
</evidence>
<feature type="region of interest" description="Disordered" evidence="1">
    <location>
        <begin position="151"/>
        <end position="172"/>
    </location>
</feature>
<dbReference type="Proteomes" id="UP000813461">
    <property type="component" value="Unassembled WGS sequence"/>
</dbReference>
<feature type="compositionally biased region" description="Basic and acidic residues" evidence="1">
    <location>
        <begin position="151"/>
        <end position="166"/>
    </location>
</feature>
<reference evidence="2" key="1">
    <citation type="journal article" date="2021" name="Nat. Commun.">
        <title>Genetic determinants of endophytism in the Arabidopsis root mycobiome.</title>
        <authorList>
            <person name="Mesny F."/>
            <person name="Miyauchi S."/>
            <person name="Thiergart T."/>
            <person name="Pickel B."/>
            <person name="Atanasova L."/>
            <person name="Karlsson M."/>
            <person name="Huettel B."/>
            <person name="Barry K.W."/>
            <person name="Haridas S."/>
            <person name="Chen C."/>
            <person name="Bauer D."/>
            <person name="Andreopoulos W."/>
            <person name="Pangilinan J."/>
            <person name="LaButti K."/>
            <person name="Riley R."/>
            <person name="Lipzen A."/>
            <person name="Clum A."/>
            <person name="Drula E."/>
            <person name="Henrissat B."/>
            <person name="Kohler A."/>
            <person name="Grigoriev I.V."/>
            <person name="Martin F.M."/>
            <person name="Hacquard S."/>
        </authorList>
    </citation>
    <scope>NUCLEOTIDE SEQUENCE</scope>
    <source>
        <strain evidence="2">MPI-SDFR-AT-0120</strain>
    </source>
</reference>
<proteinExistence type="predicted"/>
<sequence>MRGGDTAVDCRHGLAAERESRWKWWWIWIRTGRHSRDHRPKAQRRMMDGGRCRVGTKPRWSSAGQPTGTTMHASTSATYLLFERDAFIIHRAAIHSRGCISKQRAIPTPLTPADAATAPLRLLHRAALRLRLACSPMLPYRRPVAVPHDDRTLDLSAPCKRDDGTSSHRGVGRAGCLSQCKHSQRSVHVE</sequence>
<feature type="region of interest" description="Disordered" evidence="1">
    <location>
        <begin position="39"/>
        <end position="69"/>
    </location>
</feature>